<dbReference type="EMBL" id="JABEBT010000031">
    <property type="protein sequence ID" value="KAF7636254.1"/>
    <property type="molecule type" value="Genomic_DNA"/>
</dbReference>
<dbReference type="Proteomes" id="UP000605970">
    <property type="component" value="Unassembled WGS sequence"/>
</dbReference>
<organism evidence="1 2">
    <name type="scientific">Meloidogyne graminicola</name>
    <dbReference type="NCBI Taxonomy" id="189291"/>
    <lineage>
        <taxon>Eukaryota</taxon>
        <taxon>Metazoa</taxon>
        <taxon>Ecdysozoa</taxon>
        <taxon>Nematoda</taxon>
        <taxon>Chromadorea</taxon>
        <taxon>Rhabditida</taxon>
        <taxon>Tylenchina</taxon>
        <taxon>Tylenchomorpha</taxon>
        <taxon>Tylenchoidea</taxon>
        <taxon>Meloidogynidae</taxon>
        <taxon>Meloidogyninae</taxon>
        <taxon>Meloidogyne</taxon>
    </lineage>
</organism>
<reference evidence="1" key="1">
    <citation type="journal article" date="2020" name="Ecol. Evol.">
        <title>Genome structure and content of the rice root-knot nematode (Meloidogyne graminicola).</title>
        <authorList>
            <person name="Phan N.T."/>
            <person name="Danchin E.G.J."/>
            <person name="Klopp C."/>
            <person name="Perfus-Barbeoch L."/>
            <person name="Kozlowski D.K."/>
            <person name="Koutsovoulos G.D."/>
            <person name="Lopez-Roques C."/>
            <person name="Bouchez O."/>
            <person name="Zahm M."/>
            <person name="Besnard G."/>
            <person name="Bellafiore S."/>
        </authorList>
    </citation>
    <scope>NUCLEOTIDE SEQUENCE</scope>
    <source>
        <strain evidence="1">VN-18</strain>
    </source>
</reference>
<evidence type="ECO:0000313" key="2">
    <source>
        <dbReference type="Proteomes" id="UP000605970"/>
    </source>
</evidence>
<name>A0A8S9ZSN0_9BILA</name>
<evidence type="ECO:0000313" key="1">
    <source>
        <dbReference type="EMBL" id="KAF7636254.1"/>
    </source>
</evidence>
<accession>A0A8S9ZSN0</accession>
<gene>
    <name evidence="1" type="ORF">Mgra_00004243</name>
</gene>
<sequence length="10" mass="1320">MIYKKMQKSY</sequence>
<comment type="caution">
    <text evidence="1">The sequence shown here is derived from an EMBL/GenBank/DDBJ whole genome shotgun (WGS) entry which is preliminary data.</text>
</comment>
<keyword evidence="2" id="KW-1185">Reference proteome</keyword>
<protein>
    <submittedName>
        <fullName evidence="1">Uncharacterized protein</fullName>
    </submittedName>
</protein>
<proteinExistence type="predicted"/>